<name>A0A8I2ZGU2_VERLO</name>
<dbReference type="OrthoDB" id="5555533at2759"/>
<reference evidence="2" key="1">
    <citation type="journal article" date="2021" name="Mol. Plant Pathol.">
        <title>A 20-kb lineage-specific genomic region tames virulence in pathogenic amphidiploid Verticillium longisporum.</title>
        <authorList>
            <person name="Harting R."/>
            <person name="Starke J."/>
            <person name="Kusch H."/>
            <person name="Poggeler S."/>
            <person name="Maurus I."/>
            <person name="Schluter R."/>
            <person name="Landesfeind M."/>
            <person name="Bulla I."/>
            <person name="Nowrousian M."/>
            <person name="de Jonge R."/>
            <person name="Stahlhut G."/>
            <person name="Hoff K.J."/>
            <person name="Asshauer K.P."/>
            <person name="Thurmer A."/>
            <person name="Stanke M."/>
            <person name="Daniel R."/>
            <person name="Morgenstern B."/>
            <person name="Thomma B.P.H.J."/>
            <person name="Kronstad J.W."/>
            <person name="Braus-Stromeyer S.A."/>
            <person name="Braus G.H."/>
        </authorList>
    </citation>
    <scope>NUCLEOTIDE SEQUENCE</scope>
    <source>
        <strain evidence="2">Vl32</strain>
    </source>
</reference>
<sequence>MASADSFIIHDDKSASTDNDELDSLPSISSSVIDSEADSEAQAEKFAFWSWGRYMEWMHNVEIRWTNKAKFKAVGVAEAAATL</sequence>
<gene>
    <name evidence="2" type="ORF">HYQ45_011348</name>
</gene>
<dbReference type="Proteomes" id="UP000689129">
    <property type="component" value="Unassembled WGS sequence"/>
</dbReference>
<evidence type="ECO:0000313" key="2">
    <source>
        <dbReference type="EMBL" id="KAG7129484.1"/>
    </source>
</evidence>
<comment type="caution">
    <text evidence="2">The sequence shown here is derived from an EMBL/GenBank/DDBJ whole genome shotgun (WGS) entry which is preliminary data.</text>
</comment>
<proteinExistence type="predicted"/>
<protein>
    <submittedName>
        <fullName evidence="2">Uncharacterized protein</fullName>
    </submittedName>
</protein>
<dbReference type="AlphaFoldDB" id="A0A8I2ZGU2"/>
<dbReference type="EMBL" id="JAEMWZ010000245">
    <property type="protein sequence ID" value="KAG7129484.1"/>
    <property type="molecule type" value="Genomic_DNA"/>
</dbReference>
<organism evidence="2 3">
    <name type="scientific">Verticillium longisporum</name>
    <name type="common">Verticillium dahliae var. longisporum</name>
    <dbReference type="NCBI Taxonomy" id="100787"/>
    <lineage>
        <taxon>Eukaryota</taxon>
        <taxon>Fungi</taxon>
        <taxon>Dikarya</taxon>
        <taxon>Ascomycota</taxon>
        <taxon>Pezizomycotina</taxon>
        <taxon>Sordariomycetes</taxon>
        <taxon>Hypocreomycetidae</taxon>
        <taxon>Glomerellales</taxon>
        <taxon>Plectosphaerellaceae</taxon>
        <taxon>Verticillium</taxon>
    </lineage>
</organism>
<evidence type="ECO:0000313" key="3">
    <source>
        <dbReference type="Proteomes" id="UP000689129"/>
    </source>
</evidence>
<feature type="region of interest" description="Disordered" evidence="1">
    <location>
        <begin position="1"/>
        <end position="24"/>
    </location>
</feature>
<evidence type="ECO:0000256" key="1">
    <source>
        <dbReference type="SAM" id="MobiDB-lite"/>
    </source>
</evidence>
<accession>A0A8I2ZGU2</accession>